<feature type="domain" description="Methyl-accepting transducer" evidence="5">
    <location>
        <begin position="254"/>
        <end position="490"/>
    </location>
</feature>
<comment type="similarity">
    <text evidence="2">Belongs to the methyl-accepting chemotaxis (MCP) protein family.</text>
</comment>
<accession>A0A1M6X599</accession>
<dbReference type="PANTHER" id="PTHR32089">
    <property type="entry name" value="METHYL-ACCEPTING CHEMOTAXIS PROTEIN MCPB"/>
    <property type="match status" value="1"/>
</dbReference>
<protein>
    <submittedName>
        <fullName evidence="7">HAMP domain-containing protein</fullName>
    </submittedName>
</protein>
<dbReference type="CDD" id="cd11386">
    <property type="entry name" value="MCP_signal"/>
    <property type="match status" value="1"/>
</dbReference>
<dbReference type="PRINTS" id="PR00260">
    <property type="entry name" value="CHEMTRNSDUCR"/>
</dbReference>
<feature type="domain" description="HAMP" evidence="6">
    <location>
        <begin position="204"/>
        <end position="256"/>
    </location>
</feature>
<dbReference type="PANTHER" id="PTHR32089:SF112">
    <property type="entry name" value="LYSOZYME-LIKE PROTEIN-RELATED"/>
    <property type="match status" value="1"/>
</dbReference>
<dbReference type="RefSeq" id="WP_072917646.1">
    <property type="nucleotide sequence ID" value="NZ_FRAR01000039.1"/>
</dbReference>
<dbReference type="OrthoDB" id="5392220at2"/>
<dbReference type="InterPro" id="IPR004089">
    <property type="entry name" value="MCPsignal_dom"/>
</dbReference>
<dbReference type="Gene3D" id="1.10.287.950">
    <property type="entry name" value="Methyl-accepting chemotaxis protein"/>
    <property type="match status" value="1"/>
</dbReference>
<keyword evidence="4" id="KW-0472">Membrane</keyword>
<dbReference type="Proteomes" id="UP000183997">
    <property type="component" value="Unassembled WGS sequence"/>
</dbReference>
<evidence type="ECO:0000256" key="3">
    <source>
        <dbReference type="PROSITE-ProRule" id="PRU00284"/>
    </source>
</evidence>
<evidence type="ECO:0000259" key="6">
    <source>
        <dbReference type="PROSITE" id="PS50885"/>
    </source>
</evidence>
<evidence type="ECO:0000256" key="2">
    <source>
        <dbReference type="ARBA" id="ARBA00029447"/>
    </source>
</evidence>
<dbReference type="Pfam" id="PF00672">
    <property type="entry name" value="HAMP"/>
    <property type="match status" value="1"/>
</dbReference>
<keyword evidence="4" id="KW-0812">Transmembrane</keyword>
<dbReference type="GO" id="GO:0016020">
    <property type="term" value="C:membrane"/>
    <property type="evidence" value="ECO:0007669"/>
    <property type="project" value="InterPro"/>
</dbReference>
<evidence type="ECO:0000256" key="4">
    <source>
        <dbReference type="SAM" id="Phobius"/>
    </source>
</evidence>
<dbReference type="FunFam" id="1.10.287.950:FF:000001">
    <property type="entry name" value="Methyl-accepting chemotaxis sensory transducer"/>
    <property type="match status" value="1"/>
</dbReference>
<evidence type="ECO:0000313" key="8">
    <source>
        <dbReference type="Proteomes" id="UP000183997"/>
    </source>
</evidence>
<evidence type="ECO:0000313" key="7">
    <source>
        <dbReference type="EMBL" id="SHL01096.1"/>
    </source>
</evidence>
<dbReference type="SMART" id="SM00283">
    <property type="entry name" value="MA"/>
    <property type="match status" value="1"/>
</dbReference>
<dbReference type="CDD" id="cd06225">
    <property type="entry name" value="HAMP"/>
    <property type="match status" value="1"/>
</dbReference>
<dbReference type="InterPro" id="IPR004090">
    <property type="entry name" value="Chemotax_Me-accpt_rcpt"/>
</dbReference>
<dbReference type="GO" id="GO:0006935">
    <property type="term" value="P:chemotaxis"/>
    <property type="evidence" value="ECO:0007669"/>
    <property type="project" value="InterPro"/>
</dbReference>
<gene>
    <name evidence="7" type="ORF">SAMN02745123_03905</name>
</gene>
<evidence type="ECO:0000256" key="1">
    <source>
        <dbReference type="ARBA" id="ARBA00023224"/>
    </source>
</evidence>
<dbReference type="SUPFAM" id="SSF58104">
    <property type="entry name" value="Methyl-accepting chemotaxis protein (MCP) signaling domain"/>
    <property type="match status" value="1"/>
</dbReference>
<dbReference type="Pfam" id="PF00015">
    <property type="entry name" value="MCPsignal"/>
    <property type="match status" value="1"/>
</dbReference>
<dbReference type="SMART" id="SM00304">
    <property type="entry name" value="HAMP"/>
    <property type="match status" value="1"/>
</dbReference>
<dbReference type="PROSITE" id="PS50111">
    <property type="entry name" value="CHEMOTAXIS_TRANSDUC_2"/>
    <property type="match status" value="1"/>
</dbReference>
<organism evidence="7 8">
    <name type="scientific">Desulforamulus aeronauticus DSM 10349</name>
    <dbReference type="NCBI Taxonomy" id="1121421"/>
    <lineage>
        <taxon>Bacteria</taxon>
        <taxon>Bacillati</taxon>
        <taxon>Bacillota</taxon>
        <taxon>Clostridia</taxon>
        <taxon>Eubacteriales</taxon>
        <taxon>Peptococcaceae</taxon>
        <taxon>Desulforamulus</taxon>
    </lineage>
</organism>
<proteinExistence type="inferred from homology"/>
<keyword evidence="4" id="KW-1133">Transmembrane helix</keyword>
<dbReference type="PROSITE" id="PS50885">
    <property type="entry name" value="HAMP"/>
    <property type="match status" value="1"/>
</dbReference>
<reference evidence="8" key="1">
    <citation type="submission" date="2016-11" db="EMBL/GenBank/DDBJ databases">
        <authorList>
            <person name="Varghese N."/>
            <person name="Submissions S."/>
        </authorList>
    </citation>
    <scope>NUCLEOTIDE SEQUENCE [LARGE SCALE GENOMIC DNA]</scope>
    <source>
        <strain evidence="8">DSM 10349</strain>
    </source>
</reference>
<sequence length="519" mass="56083">MQVKLITKISLGIAGIVLVFSSALGYIFMKTSAINDNQEMVKMYAQHSHETEMLKQHVLQQTSTVANYLISGDVQYQKAFEEHSQASEKIAQELLGMSSGKNKEQVQKIQALDQEYDELVHNKIIPLFNEGKKDAATVILMKEAYPLAEEMNQVAEAYSEDMQRQLDDQVKHTLEATAATRQSAIFYGSLALLLAIGVTLFIGQKLKAGFNSLLTGTKAVAAGDFSQEVPITSQDELGEMGQGLNTMIAGVREMIAGIKSNAATLASSSGEMNRTIATVSQSVEEIAQTATNLSVATNQGADNSRLATETALQINQNAVEGGQSVDTVIQKMSSIDTTVTGSATVINSLKEQATNIHRMLEVIRTIADQTNLLALNAAIEAARAGENGRGFAVVAEEVRKLAEESTGAVKDIQHIIQEVNAGADDSVQAMQNVTRQVKDGVINVQDTGEKMQDIIRQIERSTEAISEIAASYQETSAGIETVVSNVEETAASFQMLNATADQLNQMAEELNQLVDKFQV</sequence>
<keyword evidence="1 3" id="KW-0807">Transducer</keyword>
<dbReference type="AlphaFoldDB" id="A0A1M6X599"/>
<dbReference type="GO" id="GO:0004888">
    <property type="term" value="F:transmembrane signaling receptor activity"/>
    <property type="evidence" value="ECO:0007669"/>
    <property type="project" value="InterPro"/>
</dbReference>
<dbReference type="EMBL" id="FRAR01000039">
    <property type="protein sequence ID" value="SHL01096.1"/>
    <property type="molecule type" value="Genomic_DNA"/>
</dbReference>
<dbReference type="STRING" id="1121421.SAMN02745123_03905"/>
<name>A0A1M6X599_9FIRM</name>
<evidence type="ECO:0000259" key="5">
    <source>
        <dbReference type="PROSITE" id="PS50111"/>
    </source>
</evidence>
<dbReference type="InterPro" id="IPR003660">
    <property type="entry name" value="HAMP_dom"/>
</dbReference>
<feature type="transmembrane region" description="Helical" evidence="4">
    <location>
        <begin position="184"/>
        <end position="203"/>
    </location>
</feature>
<keyword evidence="8" id="KW-1185">Reference proteome</keyword>
<dbReference type="GO" id="GO:0007165">
    <property type="term" value="P:signal transduction"/>
    <property type="evidence" value="ECO:0007669"/>
    <property type="project" value="UniProtKB-KW"/>
</dbReference>